<evidence type="ECO:0000259" key="9">
    <source>
        <dbReference type="PROSITE" id="PS50102"/>
    </source>
</evidence>
<keyword evidence="6" id="KW-0539">Nucleus</keyword>
<protein>
    <submittedName>
        <fullName evidence="10">Cold-inducible RNA-binding protein-like protein</fullName>
    </submittedName>
</protein>
<keyword evidence="3" id="KW-0963">Cytoplasm</keyword>
<sequence length="178" mass="19516">MSDEGKLFVGGINFETDEQTLEEVFAKYGDVSEVIVIRERDTQRSKGLGFVTFENPDDARDALAGMNGKTVDGRQIRVDHAGKSSGNRSRSYQSGQSYGNYSFRGGRSSRGFSRDGGSSGGYQRYSSSRGGSGGGGYGRESYGRDNYRDRSQSNYGRSGSSGKNYRDDYDSYATTTYE</sequence>
<dbReference type="PROSITE" id="PS50102">
    <property type="entry name" value="RRM"/>
    <property type="match status" value="1"/>
</dbReference>
<dbReference type="SMART" id="SM00360">
    <property type="entry name" value="RRM"/>
    <property type="match status" value="1"/>
</dbReference>
<evidence type="ECO:0000256" key="8">
    <source>
        <dbReference type="SAM" id="MobiDB-lite"/>
    </source>
</evidence>
<dbReference type="InterPro" id="IPR050441">
    <property type="entry name" value="RBM"/>
</dbReference>
<dbReference type="InterPro" id="IPR000504">
    <property type="entry name" value="RRM_dom"/>
</dbReference>
<organism evidence="10">
    <name type="scientific">Callorhinchus milii</name>
    <name type="common">Ghost shark</name>
    <dbReference type="NCBI Taxonomy" id="7868"/>
    <lineage>
        <taxon>Eukaryota</taxon>
        <taxon>Metazoa</taxon>
        <taxon>Chordata</taxon>
        <taxon>Craniata</taxon>
        <taxon>Vertebrata</taxon>
        <taxon>Chondrichthyes</taxon>
        <taxon>Holocephali</taxon>
        <taxon>Chimaeriformes</taxon>
        <taxon>Callorhinchidae</taxon>
        <taxon>Callorhinchus</taxon>
    </lineage>
</organism>
<proteinExistence type="evidence at transcript level"/>
<dbReference type="GO" id="GO:0005654">
    <property type="term" value="C:nucleoplasm"/>
    <property type="evidence" value="ECO:0007669"/>
    <property type="project" value="UniProtKB-SubCell"/>
</dbReference>
<dbReference type="Pfam" id="PF00076">
    <property type="entry name" value="RRM_1"/>
    <property type="match status" value="1"/>
</dbReference>
<evidence type="ECO:0000256" key="1">
    <source>
        <dbReference type="ARBA" id="ARBA00004496"/>
    </source>
</evidence>
<feature type="compositionally biased region" description="Polar residues" evidence="8">
    <location>
        <begin position="152"/>
        <end position="163"/>
    </location>
</feature>
<reference evidence="10" key="1">
    <citation type="journal article" date="2012" name="PLoS ONE">
        <title>Sequencing and Analysis of Full-Length cDNAs, 5'-ESTs and 3'-ESTs from a Cartilaginous Fish, the Elephant Shark (Callorhinchus milii).</title>
        <authorList>
            <person name="Tan Y.Y."/>
            <person name="Kodzius R."/>
            <person name="Tay B.H."/>
            <person name="Tay A."/>
            <person name="Brenner S."/>
            <person name="Venkatesh B."/>
        </authorList>
    </citation>
    <scope>NUCLEOTIDE SEQUENCE</scope>
    <source>
        <tissue evidence="10">Gills</tissue>
    </source>
</reference>
<dbReference type="SMART" id="SM00361">
    <property type="entry name" value="RRM_1"/>
    <property type="match status" value="1"/>
</dbReference>
<comment type="subcellular location">
    <subcellularLocation>
        <location evidence="1">Cytoplasm</location>
    </subcellularLocation>
    <subcellularLocation>
        <location evidence="2">Nucleus</location>
        <location evidence="2">Nucleoplasm</location>
    </subcellularLocation>
</comment>
<feature type="compositionally biased region" description="Basic and acidic residues" evidence="8">
    <location>
        <begin position="71"/>
        <end position="82"/>
    </location>
</feature>
<keyword evidence="4 7" id="KW-0694">RNA-binding</keyword>
<dbReference type="InterPro" id="IPR003954">
    <property type="entry name" value="RRM_euk-type"/>
</dbReference>
<dbReference type="Gene3D" id="3.30.70.330">
    <property type="match status" value="1"/>
</dbReference>
<evidence type="ECO:0000256" key="5">
    <source>
        <dbReference type="ARBA" id="ARBA00023016"/>
    </source>
</evidence>
<feature type="compositionally biased region" description="Basic and acidic residues" evidence="8">
    <location>
        <begin position="141"/>
        <end position="151"/>
    </location>
</feature>
<name>K4FRK7_CALMI</name>
<evidence type="ECO:0000313" key="10">
    <source>
        <dbReference type="EMBL" id="AFK10543.1"/>
    </source>
</evidence>
<feature type="region of interest" description="Disordered" evidence="8">
    <location>
        <begin position="61"/>
        <end position="178"/>
    </location>
</feature>
<feature type="compositionally biased region" description="Low complexity" evidence="8">
    <location>
        <begin position="84"/>
        <end position="111"/>
    </location>
</feature>
<dbReference type="GO" id="GO:0005737">
    <property type="term" value="C:cytoplasm"/>
    <property type="evidence" value="ECO:0007669"/>
    <property type="project" value="UniProtKB-SubCell"/>
</dbReference>
<evidence type="ECO:0000256" key="3">
    <source>
        <dbReference type="ARBA" id="ARBA00022490"/>
    </source>
</evidence>
<evidence type="ECO:0000256" key="6">
    <source>
        <dbReference type="ARBA" id="ARBA00023242"/>
    </source>
</evidence>
<dbReference type="InterPro" id="IPR035979">
    <property type="entry name" value="RBD_domain_sf"/>
</dbReference>
<dbReference type="AlphaFoldDB" id="K4FRK7"/>
<feature type="domain" description="RRM" evidence="9">
    <location>
        <begin position="5"/>
        <end position="83"/>
    </location>
</feature>
<evidence type="ECO:0000256" key="4">
    <source>
        <dbReference type="ARBA" id="ARBA00022884"/>
    </source>
</evidence>
<evidence type="ECO:0000256" key="2">
    <source>
        <dbReference type="ARBA" id="ARBA00004642"/>
    </source>
</evidence>
<accession>K4FRK7</accession>
<dbReference type="SUPFAM" id="SSF54928">
    <property type="entry name" value="RNA-binding domain, RBD"/>
    <property type="match status" value="1"/>
</dbReference>
<keyword evidence="5" id="KW-0346">Stress response</keyword>
<dbReference type="GO" id="GO:0003723">
    <property type="term" value="F:RNA binding"/>
    <property type="evidence" value="ECO:0007669"/>
    <property type="project" value="UniProtKB-UniRule"/>
</dbReference>
<dbReference type="InterPro" id="IPR012677">
    <property type="entry name" value="Nucleotide-bd_a/b_plait_sf"/>
</dbReference>
<dbReference type="PANTHER" id="PTHR48034">
    <property type="entry name" value="TRANSFORMER-2 SEX-DETERMINING PROTEIN-RELATED"/>
    <property type="match status" value="1"/>
</dbReference>
<dbReference type="EMBL" id="JX052315">
    <property type="protein sequence ID" value="AFK10543.1"/>
    <property type="molecule type" value="mRNA"/>
</dbReference>
<dbReference type="FunFam" id="3.30.70.330:FF:000174">
    <property type="entry name" value="cold-inducible RNA-binding protein isoform X2"/>
    <property type="match status" value="1"/>
</dbReference>
<evidence type="ECO:0000256" key="7">
    <source>
        <dbReference type="PROSITE-ProRule" id="PRU00176"/>
    </source>
</evidence>